<evidence type="ECO:0000313" key="1">
    <source>
        <dbReference type="EMBL" id="SDZ32786.1"/>
    </source>
</evidence>
<gene>
    <name evidence="1" type="ORF">SAMN05216554_3297</name>
</gene>
<keyword evidence="2" id="KW-1185">Reference proteome</keyword>
<dbReference type="STRING" id="381665.SAMN05216554_3297"/>
<dbReference type="Proteomes" id="UP000198891">
    <property type="component" value="Unassembled WGS sequence"/>
</dbReference>
<name>A0A1H3S437_9MICO</name>
<reference evidence="1 2" key="1">
    <citation type="submission" date="2016-10" db="EMBL/GenBank/DDBJ databases">
        <authorList>
            <person name="de Groot N.N."/>
        </authorList>
    </citation>
    <scope>NUCLEOTIDE SEQUENCE [LARGE SCALE GENOMIC DNA]</scope>
    <source>
        <strain evidence="1 2">CGMCC 4.3491</strain>
    </source>
</reference>
<evidence type="ECO:0000313" key="2">
    <source>
        <dbReference type="Proteomes" id="UP000198891"/>
    </source>
</evidence>
<organism evidence="1 2">
    <name type="scientific">Herbiconiux ginsengi</name>
    <dbReference type="NCBI Taxonomy" id="381665"/>
    <lineage>
        <taxon>Bacteria</taxon>
        <taxon>Bacillati</taxon>
        <taxon>Actinomycetota</taxon>
        <taxon>Actinomycetes</taxon>
        <taxon>Micrococcales</taxon>
        <taxon>Microbacteriaceae</taxon>
        <taxon>Herbiconiux</taxon>
    </lineage>
</organism>
<dbReference type="EMBL" id="FNPZ01000003">
    <property type="protein sequence ID" value="SDZ32786.1"/>
    <property type="molecule type" value="Genomic_DNA"/>
</dbReference>
<proteinExistence type="predicted"/>
<dbReference type="AlphaFoldDB" id="A0A1H3S437"/>
<accession>A0A1H3S437</accession>
<dbReference type="RefSeq" id="WP_092555714.1">
    <property type="nucleotide sequence ID" value="NZ_FNPZ01000003.1"/>
</dbReference>
<protein>
    <submittedName>
        <fullName evidence="1">Uncharacterized protein</fullName>
    </submittedName>
</protein>
<sequence>MLARYSSEEIRRAWAELIAVHISVGSPRFEFFRNAIATGGWSDDGTNDPVYWDDWITALFEGRGIRWADRKPDGERRLGMQRVILATGEVSEVEVREGLDTEWVSDPHSTVGGLTEVQGLRALELLLDVEWAEGRTDLVELRERLLRGVLR</sequence>